<protein>
    <submittedName>
        <fullName evidence="11">Family 43 glycosylhydrolase</fullName>
    </submittedName>
</protein>
<feature type="domain" description="Atrophied bacterial Ig" evidence="10">
    <location>
        <begin position="341"/>
        <end position="419"/>
    </location>
</feature>
<keyword evidence="8" id="KW-1133">Transmembrane helix</keyword>
<dbReference type="InterPro" id="IPR046780">
    <property type="entry name" value="aBig_2"/>
</dbReference>
<dbReference type="Gene3D" id="2.60.40.2700">
    <property type="match status" value="1"/>
</dbReference>
<comment type="pathway">
    <text evidence="1">Glycan metabolism; L-arabinan degradation.</text>
</comment>
<dbReference type="CDD" id="cd18828">
    <property type="entry name" value="GH43_BT3675-like"/>
    <property type="match status" value="1"/>
</dbReference>
<comment type="similarity">
    <text evidence="2">Belongs to the glycosyl hydrolase 43 family.</text>
</comment>
<dbReference type="Pfam" id="PF04616">
    <property type="entry name" value="Glyco_hydro_43"/>
    <property type="match status" value="1"/>
</dbReference>
<evidence type="ECO:0000256" key="9">
    <source>
        <dbReference type="SAM" id="SignalP"/>
    </source>
</evidence>
<dbReference type="SUPFAM" id="SSF75005">
    <property type="entry name" value="Arabinanase/levansucrase/invertase"/>
    <property type="match status" value="2"/>
</dbReference>
<dbReference type="SUPFAM" id="SSF49899">
    <property type="entry name" value="Concanavalin A-like lectins/glucanases"/>
    <property type="match status" value="2"/>
</dbReference>
<keyword evidence="3" id="KW-0378">Hydrolase</keyword>
<evidence type="ECO:0000256" key="2">
    <source>
        <dbReference type="ARBA" id="ARBA00009865"/>
    </source>
</evidence>
<dbReference type="Pfam" id="PF13385">
    <property type="entry name" value="Laminin_G_3"/>
    <property type="match status" value="2"/>
</dbReference>
<evidence type="ECO:0000256" key="4">
    <source>
        <dbReference type="ARBA" id="ARBA00023295"/>
    </source>
</evidence>
<reference evidence="11" key="1">
    <citation type="submission" date="2024-02" db="EMBL/GenBank/DDBJ databases">
        <title>Tomenella chthoni gen. nov. sp. nov., a member of the family Jonesiaceae isolated from bat guano.</title>
        <authorList>
            <person name="Miller S.L."/>
            <person name="King J."/>
            <person name="Sankaranarayanan K."/>
            <person name="Lawson P.A."/>
        </authorList>
    </citation>
    <scope>NUCLEOTIDE SEQUENCE</scope>
    <source>
        <strain evidence="11">BS-20</strain>
    </source>
</reference>
<evidence type="ECO:0000256" key="7">
    <source>
        <dbReference type="SAM" id="MobiDB-lite"/>
    </source>
</evidence>
<feature type="active site" description="Proton donor" evidence="5">
    <location>
        <position position="1235"/>
    </location>
</feature>
<dbReference type="PANTHER" id="PTHR43301:SF3">
    <property type="entry name" value="ARABINAN ENDO-1,5-ALPHA-L-ARABINOSIDASE A-RELATED"/>
    <property type="match status" value="1"/>
</dbReference>
<dbReference type="GO" id="GO:0004553">
    <property type="term" value="F:hydrolase activity, hydrolyzing O-glycosyl compounds"/>
    <property type="evidence" value="ECO:0007669"/>
    <property type="project" value="InterPro"/>
</dbReference>
<feature type="site" description="Important for catalytic activity, responsible for pKa modulation of the active site Glu and correct orientation of both the proton donor and substrate" evidence="6">
    <location>
        <position position="1186"/>
    </location>
</feature>
<gene>
    <name evidence="11" type="ORF">V5R04_12365</name>
</gene>
<evidence type="ECO:0000313" key="11">
    <source>
        <dbReference type="EMBL" id="XBH21001.1"/>
    </source>
</evidence>
<dbReference type="Gene3D" id="2.60.120.200">
    <property type="match status" value="2"/>
</dbReference>
<keyword evidence="4" id="KW-0326">Glycosidase</keyword>
<proteinExistence type="inferred from homology"/>
<evidence type="ECO:0000256" key="6">
    <source>
        <dbReference type="PIRSR" id="PIRSR606710-2"/>
    </source>
</evidence>
<accession>A0AAU7DW86</accession>
<name>A0AAU7DW86_9MICO</name>
<keyword evidence="8" id="KW-0812">Transmembrane</keyword>
<dbReference type="Gene3D" id="2.60.40.2340">
    <property type="match status" value="1"/>
</dbReference>
<sequence length="1524" mass="162252">MKRRINIFTGALAAVSVALAGAVAPASAAEELPEAGLVVHYPLDETSGAIAKDASGNNKDASIVGAPALEGIQGVALDGKDDYVKLPDNIIAGLDSITVSMDVKIDPAQQGPYFIYGLGNPATSNSGTGYLFATGNAYRTTISPTNWQGEQNVDTGVNLNRGAWQTITYTLDHDSKTGIVYLNGQEVKRSTDITVTPGSLGGGKTTANRIGKSNYDADKLLQGNVRNFRIYDNALSASDVADLAPDAQYFVESDAAALNLGDLNAVTADLKLPVTGPSGTTITWATSNGAVIAANGAVTRPAAGAGNAVVELTATVKIADASATRKFTATVLPQETDAQAVASALAALEVINIDDVHGNLDLVDTQGTTTVTWATANATVISAAGVVNRPSAATTVQLTATITKGSESATKTFSAKVRAKHTVAELEGYAFAYFTGDTKAGENIFFAASEGNNALQWRELNNGEAVLKSNKGEEGLRDPFLIRSPEGDTFYLIATDLSIGGGTSWDASQRQGSQYVEIWESSDLVNWSEQRHVKVSPPEAGNTWAPEAYYDEEIGAYVLFWASKLYDKEDVNHTGNTYNRMMFATTRDFVNFSTPEVWQDQGMSRIDSTVIKEGNTFHRFTKDEGAGGTGCSDIIQEKSTSLRAQLDDWELVDSCIGKKAGTSAVEGPTIFKANPQDVNGQNFYLFVDEYGGRGYIPLASKTLEAPNWQVPGSYSLPKKPRHGTVIPVTKAELQFLTESLTEEIAPPVDPPANERGEILHYTFKDNAGNKVSDVSGNGMDGSIVGDAQWGTDSLKFDGANDYVKLPNNIMAGLDEITIEADIKIDPTLSGDYWLYGLGNTTDGIGDGYLFTSGNRNNYRSSITTTNWSGEHTASSGNKLDTDQWHKLTYTLADGVAKIYLNGQLVASKAGGDVTPGEIGNGVTTANYLGRSLYTADKLFKGEYREFAILNRALTTQEVLDQAGDQGALAEVTLTDPDVLKLDPVVDPKNRTVMFPVKPGTDLTKLAPTFLTAKSVTATPASGSVQDFTNPVTYTLNGSEGAQTTWTFSAQVVNNPALPGKYADPNIIAFGDTFYIYATSDGYPGWGGKEFYTWKSKDLVNWERADKPFLTLDGENGNVPWAVGNAWAPTIAEKDGKYYFYFSGHNPTYNRKTLGVAVADHPEGPFVAEQEPMILNNEQVTSGQAIDPAWFKDPASGKDYLLWGNGAPLIAELNDDMVSIKQETIKKMEGLKDYREGSFLNFRDGVYHLTYSIDDTGSPNYRVGYATATSIDGPWTYQGVVLEKDESQGILGTGHNSVLNVPGTDDWYMVYHRFAMPGGGGSDRETAIDKITFDPQTGLMNKVIPTHTGITGQTIVDQDPLAPTIAGEATVGATLTVAVNEPWQATGIEWLRDGQVIDGQTALTYVTTSADAGAKISARVTGEKPLWDAKTGQTTELGPIVDPAAPGDGDGPGDGSGDGSGNGTGNGSTNKPGDKNPSDTTTGTDSEDDLASTGFAGTAVGILAVMLLLAGAAAMFLVRRSRARF</sequence>
<feature type="region of interest" description="Disordered" evidence="7">
    <location>
        <begin position="1426"/>
        <end position="1488"/>
    </location>
</feature>
<dbReference type="GO" id="GO:0005975">
    <property type="term" value="P:carbohydrate metabolic process"/>
    <property type="evidence" value="ECO:0007669"/>
    <property type="project" value="InterPro"/>
</dbReference>
<feature type="signal peptide" evidence="9">
    <location>
        <begin position="1"/>
        <end position="28"/>
    </location>
</feature>
<evidence type="ECO:0000256" key="8">
    <source>
        <dbReference type="SAM" id="Phobius"/>
    </source>
</evidence>
<feature type="active site" description="Proton acceptor" evidence="5">
    <location>
        <position position="1063"/>
    </location>
</feature>
<feature type="chain" id="PRO_5043481716" evidence="9">
    <location>
        <begin position="29"/>
        <end position="1524"/>
    </location>
</feature>
<evidence type="ECO:0000256" key="1">
    <source>
        <dbReference type="ARBA" id="ARBA00004834"/>
    </source>
</evidence>
<feature type="compositionally biased region" description="Gly residues" evidence="7">
    <location>
        <begin position="1447"/>
        <end position="1465"/>
    </location>
</feature>
<dbReference type="CDD" id="cd08983">
    <property type="entry name" value="GH43_Bt3655-like"/>
    <property type="match status" value="1"/>
</dbReference>
<dbReference type="EMBL" id="CP146203">
    <property type="protein sequence ID" value="XBH21001.1"/>
    <property type="molecule type" value="Genomic_DNA"/>
</dbReference>
<evidence type="ECO:0000256" key="5">
    <source>
        <dbReference type="PIRSR" id="PIRSR606710-1"/>
    </source>
</evidence>
<dbReference type="Gene3D" id="2.115.10.20">
    <property type="entry name" value="Glycosyl hydrolase domain, family 43"/>
    <property type="match status" value="2"/>
</dbReference>
<dbReference type="InterPro" id="IPR013320">
    <property type="entry name" value="ConA-like_dom_sf"/>
</dbReference>
<organism evidence="11">
    <name type="scientific">Jonesiaceae bacterium BS-20</name>
    <dbReference type="NCBI Taxonomy" id="3120821"/>
    <lineage>
        <taxon>Bacteria</taxon>
        <taxon>Bacillati</taxon>
        <taxon>Actinomycetota</taxon>
        <taxon>Actinomycetes</taxon>
        <taxon>Micrococcales</taxon>
        <taxon>Jonesiaceae</taxon>
    </lineage>
</organism>
<keyword evidence="9" id="KW-0732">Signal</keyword>
<evidence type="ECO:0000259" key="10">
    <source>
        <dbReference type="Pfam" id="PF20578"/>
    </source>
</evidence>
<dbReference type="InterPro" id="IPR023296">
    <property type="entry name" value="Glyco_hydro_beta-prop_sf"/>
</dbReference>
<feature type="transmembrane region" description="Helical" evidence="8">
    <location>
        <begin position="1494"/>
        <end position="1517"/>
    </location>
</feature>
<evidence type="ECO:0000256" key="3">
    <source>
        <dbReference type="ARBA" id="ARBA00022801"/>
    </source>
</evidence>
<dbReference type="InterPro" id="IPR006710">
    <property type="entry name" value="Glyco_hydro_43"/>
</dbReference>
<keyword evidence="8" id="KW-0472">Membrane</keyword>
<feature type="domain" description="Atrophied bacterial Ig" evidence="10">
    <location>
        <begin position="251"/>
        <end position="333"/>
    </location>
</feature>
<dbReference type="Pfam" id="PF20578">
    <property type="entry name" value="aBig_2"/>
    <property type="match status" value="2"/>
</dbReference>
<dbReference type="PANTHER" id="PTHR43301">
    <property type="entry name" value="ARABINAN ENDO-1,5-ALPHA-L-ARABINOSIDASE"/>
    <property type="match status" value="1"/>
</dbReference>
<dbReference type="InterPro" id="IPR050727">
    <property type="entry name" value="GH43_arabinanases"/>
</dbReference>